<dbReference type="Pfam" id="PF21180">
    <property type="entry name" value="TOP6A-Spo11_Toprim"/>
    <property type="match status" value="1"/>
</dbReference>
<keyword evidence="9 10" id="KW-0413">Isomerase</keyword>
<dbReference type="CDD" id="cd00223">
    <property type="entry name" value="TOPRIM_TopoIIB_SPO"/>
    <property type="match status" value="1"/>
</dbReference>
<comment type="similarity">
    <text evidence="3 10">Belongs to the TOP6A family.</text>
</comment>
<dbReference type="GO" id="GO:0003677">
    <property type="term" value="F:DNA binding"/>
    <property type="evidence" value="ECO:0007669"/>
    <property type="project" value="UniProtKB-UniRule"/>
</dbReference>
<keyword evidence="8 10" id="KW-0238">DNA-binding</keyword>
<evidence type="ECO:0000256" key="11">
    <source>
        <dbReference type="SAM" id="MobiDB-lite"/>
    </source>
</evidence>
<evidence type="ECO:0000256" key="9">
    <source>
        <dbReference type="ARBA" id="ARBA00023235"/>
    </source>
</evidence>
<evidence type="ECO:0000256" key="7">
    <source>
        <dbReference type="ARBA" id="ARBA00023029"/>
    </source>
</evidence>
<comment type="cofactor">
    <cofactor evidence="2">
        <name>Mg(2+)</name>
        <dbReference type="ChEBI" id="CHEBI:18420"/>
    </cofactor>
</comment>
<feature type="domain" description="Spo11/DNA topoisomerase VI subunit A N-terminal" evidence="12">
    <location>
        <begin position="114"/>
        <end position="175"/>
    </location>
</feature>
<dbReference type="SUPFAM" id="SSF56726">
    <property type="entry name" value="DNA topoisomerase IV, alpha subunit"/>
    <property type="match status" value="1"/>
</dbReference>
<evidence type="ECO:0000313" key="15">
    <source>
        <dbReference type="Proteomes" id="UP000078237"/>
    </source>
</evidence>
<dbReference type="InterPro" id="IPR002815">
    <property type="entry name" value="Spo11/TopoVI_A"/>
</dbReference>
<dbReference type="Pfam" id="PF04406">
    <property type="entry name" value="TP6A_N"/>
    <property type="match status" value="1"/>
</dbReference>
<name>A0A175W2C2_9PEZI</name>
<feature type="compositionally biased region" description="Polar residues" evidence="11">
    <location>
        <begin position="1"/>
        <end position="13"/>
    </location>
</feature>
<dbReference type="GO" id="GO:0000228">
    <property type="term" value="C:nuclear chromosome"/>
    <property type="evidence" value="ECO:0007669"/>
    <property type="project" value="TreeGrafter"/>
</dbReference>
<dbReference type="OrthoDB" id="5377392at2759"/>
<feature type="compositionally biased region" description="Polar residues" evidence="11">
    <location>
        <begin position="373"/>
        <end position="385"/>
    </location>
</feature>
<dbReference type="InterPro" id="IPR036388">
    <property type="entry name" value="WH-like_DNA-bd_sf"/>
</dbReference>
<dbReference type="PROSITE" id="PS52041">
    <property type="entry name" value="TOPO_IIB"/>
    <property type="match status" value="1"/>
</dbReference>
<keyword evidence="7 10" id="KW-0799">Topoisomerase</keyword>
<evidence type="ECO:0000256" key="3">
    <source>
        <dbReference type="ARBA" id="ARBA00006559"/>
    </source>
</evidence>
<proteinExistence type="inferred from homology"/>
<dbReference type="GO" id="GO:0000706">
    <property type="term" value="P:meiotic DNA double-strand break processing"/>
    <property type="evidence" value="ECO:0007669"/>
    <property type="project" value="TreeGrafter"/>
</dbReference>
<comment type="catalytic activity">
    <reaction evidence="1 10">
        <text>ATP-dependent breakage, passage and rejoining of double-stranded DNA.</text>
        <dbReference type="EC" id="5.6.2.2"/>
    </reaction>
</comment>
<dbReference type="PRINTS" id="PR01550">
    <property type="entry name" value="TOP6AFAMILY"/>
</dbReference>
<protein>
    <recommendedName>
        <fullName evidence="4">DNA topoisomerase (ATP-hydrolyzing)</fullName>
        <ecNumber evidence="4">5.6.2.2</ecNumber>
    </recommendedName>
</protein>
<dbReference type="InterPro" id="IPR034136">
    <property type="entry name" value="TOPRIM_Topo6A/Spo11"/>
</dbReference>
<reference evidence="14 15" key="1">
    <citation type="journal article" date="2016" name="Genome Announc.">
        <title>Genome Sequence of Madurella mycetomatis mm55, Isolated from a Human Mycetoma Case in Sudan.</title>
        <authorList>
            <person name="Smit S."/>
            <person name="Derks M.F."/>
            <person name="Bervoets S."/>
            <person name="Fahal A."/>
            <person name="van Leeuwen W."/>
            <person name="van Belkum A."/>
            <person name="van de Sande W.W."/>
        </authorList>
    </citation>
    <scope>NUCLEOTIDE SEQUENCE [LARGE SCALE GENOMIC DNA]</scope>
    <source>
        <strain evidence="15">mm55</strain>
    </source>
</reference>
<evidence type="ECO:0000313" key="14">
    <source>
        <dbReference type="EMBL" id="KXX77742.1"/>
    </source>
</evidence>
<keyword evidence="6" id="KW-0460">Magnesium</keyword>
<accession>A0A175W2C2</accession>
<feature type="active site" description="O-(5'-phospho-DNA)-tyrosine intermediate" evidence="10">
    <location>
        <position position="143"/>
    </location>
</feature>
<sequence>MFSAHSSQQWLPNSAQYSRRSSVSHSQSPPLLSTISPNPNGLVQVPAESRNGALSKIENLLETILEAINTGAEMVIPYQSVRSLHADPDLRPTHRNRRPSDGVRFPGRTIQEARKFGALFRILDLSHEALLSGKLITKRNIYYQNPELFKTQSVVDDMVDSLAFTLGVGRDDLNIVAAAKGLISGPIELTLSDGSVNNCGLPSDTGLLLPAVSSIQKIDFGSTGWLLIIEKEATFRTLAASQYSRISKAGYGILLTAKGFPDLATRRFVSMLQKVRPELNAFALVDFDPHGIAIMRTYKNGSQRLSHEQDITAPRLRWLGIRSDDILSRGPLDPGERKEGSASQTNQEFSCQESMVHSLDDSQNQRPAKRTRVSTLNSPNKSISLLSPHDRARAVDVMRDISLMETIDNHESEQMYELQRMLILNIKAEIQAVDNFGDIADWLDTKLSV</sequence>
<dbReference type="STRING" id="100816.A0A175W2C2"/>
<feature type="region of interest" description="Disordered" evidence="11">
    <location>
        <begin position="329"/>
        <end position="385"/>
    </location>
</feature>
<dbReference type="Gene3D" id="1.10.10.10">
    <property type="entry name" value="Winged helix-like DNA-binding domain superfamily/Winged helix DNA-binding domain"/>
    <property type="match status" value="1"/>
</dbReference>
<dbReference type="InterPro" id="IPR036078">
    <property type="entry name" value="Spo11/TopoVI_A_sf"/>
</dbReference>
<evidence type="ECO:0000256" key="5">
    <source>
        <dbReference type="ARBA" id="ARBA00022723"/>
    </source>
</evidence>
<dbReference type="VEuPathDB" id="FungiDB:MMYC01_204881"/>
<feature type="region of interest" description="Disordered" evidence="11">
    <location>
        <begin position="1"/>
        <end position="46"/>
    </location>
</feature>
<evidence type="ECO:0000256" key="6">
    <source>
        <dbReference type="ARBA" id="ARBA00022842"/>
    </source>
</evidence>
<dbReference type="AlphaFoldDB" id="A0A175W2C2"/>
<evidence type="ECO:0000256" key="10">
    <source>
        <dbReference type="PROSITE-ProRule" id="PRU01385"/>
    </source>
</evidence>
<dbReference type="GO" id="GO:0042138">
    <property type="term" value="P:meiotic DNA double-strand break formation"/>
    <property type="evidence" value="ECO:0007669"/>
    <property type="project" value="TreeGrafter"/>
</dbReference>
<keyword evidence="5" id="KW-0479">Metal-binding</keyword>
<dbReference type="SMR" id="A0A175W2C2"/>
<gene>
    <name evidence="14" type="ORF">MMYC01_204881</name>
</gene>
<evidence type="ECO:0000259" key="12">
    <source>
        <dbReference type="Pfam" id="PF04406"/>
    </source>
</evidence>
<evidence type="ECO:0000256" key="2">
    <source>
        <dbReference type="ARBA" id="ARBA00001946"/>
    </source>
</evidence>
<dbReference type="PANTHER" id="PTHR10848:SF0">
    <property type="entry name" value="MEIOTIC RECOMBINATION PROTEIN SPO11"/>
    <property type="match status" value="1"/>
</dbReference>
<dbReference type="EC" id="5.6.2.2" evidence="4"/>
<dbReference type="InterPro" id="IPR013049">
    <property type="entry name" value="Spo11/TopoVI_A_N"/>
</dbReference>
<comment type="caution">
    <text evidence="14">The sequence shown here is derived from an EMBL/GenBank/DDBJ whole genome shotgun (WGS) entry which is preliminary data.</text>
</comment>
<feature type="compositionally biased region" description="Low complexity" evidence="11">
    <location>
        <begin position="14"/>
        <end position="33"/>
    </location>
</feature>
<feature type="domain" description="Topoisomerase 6 subunit A/Spo11 TOPRIM" evidence="13">
    <location>
        <begin position="226"/>
        <end position="329"/>
    </location>
</feature>
<evidence type="ECO:0000256" key="8">
    <source>
        <dbReference type="ARBA" id="ARBA00023125"/>
    </source>
</evidence>
<organism evidence="14 15">
    <name type="scientific">Madurella mycetomatis</name>
    <dbReference type="NCBI Taxonomy" id="100816"/>
    <lineage>
        <taxon>Eukaryota</taxon>
        <taxon>Fungi</taxon>
        <taxon>Dikarya</taxon>
        <taxon>Ascomycota</taxon>
        <taxon>Pezizomycotina</taxon>
        <taxon>Sordariomycetes</taxon>
        <taxon>Sordariomycetidae</taxon>
        <taxon>Sordariales</taxon>
        <taxon>Sordariales incertae sedis</taxon>
        <taxon>Madurella</taxon>
    </lineage>
</organism>
<dbReference type="PANTHER" id="PTHR10848">
    <property type="entry name" value="MEIOTIC RECOMBINATION PROTEIN SPO11"/>
    <property type="match status" value="1"/>
</dbReference>
<dbReference type="GO" id="GO:0007131">
    <property type="term" value="P:reciprocal meiotic recombination"/>
    <property type="evidence" value="ECO:0007669"/>
    <property type="project" value="TreeGrafter"/>
</dbReference>
<dbReference type="GO" id="GO:0005524">
    <property type="term" value="F:ATP binding"/>
    <property type="evidence" value="ECO:0007669"/>
    <property type="project" value="InterPro"/>
</dbReference>
<dbReference type="Proteomes" id="UP000078237">
    <property type="component" value="Unassembled WGS sequence"/>
</dbReference>
<evidence type="ECO:0000259" key="13">
    <source>
        <dbReference type="Pfam" id="PF21180"/>
    </source>
</evidence>
<dbReference type="EMBL" id="LCTW02000148">
    <property type="protein sequence ID" value="KXX77742.1"/>
    <property type="molecule type" value="Genomic_DNA"/>
</dbReference>
<dbReference type="GO" id="GO:0046872">
    <property type="term" value="F:metal ion binding"/>
    <property type="evidence" value="ECO:0007669"/>
    <property type="project" value="UniProtKB-KW"/>
</dbReference>
<dbReference type="GO" id="GO:0003918">
    <property type="term" value="F:DNA topoisomerase type II (double strand cut, ATP-hydrolyzing) activity"/>
    <property type="evidence" value="ECO:0007669"/>
    <property type="project" value="UniProtKB-UniRule"/>
</dbReference>
<feature type="compositionally biased region" description="Polar residues" evidence="11">
    <location>
        <begin position="341"/>
        <end position="366"/>
    </location>
</feature>
<dbReference type="Gene3D" id="3.40.1360.10">
    <property type="match status" value="1"/>
</dbReference>
<keyword evidence="15" id="KW-1185">Reference proteome</keyword>
<evidence type="ECO:0000256" key="4">
    <source>
        <dbReference type="ARBA" id="ARBA00012895"/>
    </source>
</evidence>
<evidence type="ECO:0000256" key="1">
    <source>
        <dbReference type="ARBA" id="ARBA00000185"/>
    </source>
</evidence>